<dbReference type="FunFam" id="3.10.10.10:FF:000007">
    <property type="entry name" value="Retrovirus-related Pol polyprotein from transposon 17.6-like Protein"/>
    <property type="match status" value="1"/>
</dbReference>
<dbReference type="PROSITE" id="PS50878">
    <property type="entry name" value="RT_POL"/>
    <property type="match status" value="1"/>
</dbReference>
<dbReference type="Gene3D" id="1.10.340.70">
    <property type="match status" value="1"/>
</dbReference>
<dbReference type="InterPro" id="IPR034132">
    <property type="entry name" value="RP_Saci-like"/>
</dbReference>
<dbReference type="FunFam" id="2.40.70.10:FF:000130">
    <property type="entry name" value="Retrovirus-related Pol polyprotein from transposon opus-like Protein"/>
    <property type="match status" value="1"/>
</dbReference>
<keyword evidence="5" id="KW-0255">Endonuclease</keyword>
<dbReference type="Pfam" id="PF23055">
    <property type="entry name" value="DUF7041"/>
    <property type="match status" value="1"/>
</dbReference>
<comment type="caution">
    <text evidence="14">The sequence shown here is derived from an EMBL/GenBank/DDBJ whole genome shotgun (WGS) entry which is preliminary data.</text>
</comment>
<dbReference type="Gene3D" id="3.30.70.270">
    <property type="match status" value="1"/>
</dbReference>
<keyword evidence="2" id="KW-0808">Transferase</keyword>
<evidence type="ECO:0000256" key="10">
    <source>
        <dbReference type="ARBA" id="ARBA00022918"/>
    </source>
</evidence>
<dbReference type="PROSITE" id="PS50175">
    <property type="entry name" value="ASP_PROT_RETROV"/>
    <property type="match status" value="1"/>
</dbReference>
<dbReference type="Proteomes" id="UP000230750">
    <property type="component" value="Unassembled WGS sequence"/>
</dbReference>
<dbReference type="GO" id="GO:0003723">
    <property type="term" value="F:RNA binding"/>
    <property type="evidence" value="ECO:0007669"/>
    <property type="project" value="UniProtKB-KW"/>
</dbReference>
<dbReference type="GO" id="GO:0006508">
    <property type="term" value="P:proteolysis"/>
    <property type="evidence" value="ECO:0007669"/>
    <property type="project" value="UniProtKB-KW"/>
</dbReference>
<dbReference type="InterPro" id="IPR043502">
    <property type="entry name" value="DNA/RNA_pol_sf"/>
</dbReference>
<organism evidence="14 15">
    <name type="scientific">Stichopus japonicus</name>
    <name type="common">Sea cucumber</name>
    <dbReference type="NCBI Taxonomy" id="307972"/>
    <lineage>
        <taxon>Eukaryota</taxon>
        <taxon>Metazoa</taxon>
        <taxon>Echinodermata</taxon>
        <taxon>Eleutherozoa</taxon>
        <taxon>Echinozoa</taxon>
        <taxon>Holothuroidea</taxon>
        <taxon>Aspidochirotacea</taxon>
        <taxon>Aspidochirotida</taxon>
        <taxon>Stichopodidae</taxon>
        <taxon>Apostichopus</taxon>
    </lineage>
</organism>
<keyword evidence="6" id="KW-0378">Hydrolase</keyword>
<keyword evidence="7" id="KW-0460">Magnesium</keyword>
<dbReference type="GO" id="GO:0004190">
    <property type="term" value="F:aspartic-type endopeptidase activity"/>
    <property type="evidence" value="ECO:0007669"/>
    <property type="project" value="InterPro"/>
</dbReference>
<keyword evidence="15" id="KW-1185">Reference proteome</keyword>
<dbReference type="Gene3D" id="3.10.10.10">
    <property type="entry name" value="HIV Type 1 Reverse Transcriptase, subunit A, domain 1"/>
    <property type="match status" value="1"/>
</dbReference>
<dbReference type="InterPro" id="IPR001969">
    <property type="entry name" value="Aspartic_peptidase_AS"/>
</dbReference>
<evidence type="ECO:0000256" key="5">
    <source>
        <dbReference type="ARBA" id="ARBA00022759"/>
    </source>
</evidence>
<name>A0A2G8L6X1_STIJA</name>
<dbReference type="FunFam" id="3.30.70.270:FF:000164">
    <property type="match status" value="1"/>
</dbReference>
<reference evidence="14 15" key="1">
    <citation type="journal article" date="2017" name="PLoS Biol.">
        <title>The sea cucumber genome provides insights into morphological evolution and visceral regeneration.</title>
        <authorList>
            <person name="Zhang X."/>
            <person name="Sun L."/>
            <person name="Yuan J."/>
            <person name="Sun Y."/>
            <person name="Gao Y."/>
            <person name="Zhang L."/>
            <person name="Li S."/>
            <person name="Dai H."/>
            <person name="Hamel J.F."/>
            <person name="Liu C."/>
            <person name="Yu Y."/>
            <person name="Liu S."/>
            <person name="Lin W."/>
            <person name="Guo K."/>
            <person name="Jin S."/>
            <person name="Xu P."/>
            <person name="Storey K.B."/>
            <person name="Huan P."/>
            <person name="Zhang T."/>
            <person name="Zhou Y."/>
            <person name="Zhang J."/>
            <person name="Lin C."/>
            <person name="Li X."/>
            <person name="Xing L."/>
            <person name="Huo D."/>
            <person name="Sun M."/>
            <person name="Wang L."/>
            <person name="Mercier A."/>
            <person name="Li F."/>
            <person name="Yang H."/>
            <person name="Xiang J."/>
        </authorList>
    </citation>
    <scope>NUCLEOTIDE SEQUENCE [LARGE SCALE GENOMIC DNA]</scope>
    <source>
        <strain evidence="14">Shaxun</strain>
        <tissue evidence="14">Muscle</tissue>
    </source>
</reference>
<keyword evidence="4" id="KW-0540">Nuclease</keyword>
<dbReference type="InterPro" id="IPR043128">
    <property type="entry name" value="Rev_trsase/Diguanyl_cyclase"/>
</dbReference>
<dbReference type="InterPro" id="IPR055469">
    <property type="entry name" value="DUF7041"/>
</dbReference>
<keyword evidence="3" id="KW-0548">Nucleotidyltransferase</keyword>
<dbReference type="SUPFAM" id="SSF50630">
    <property type="entry name" value="Acid proteases"/>
    <property type="match status" value="1"/>
</dbReference>
<dbReference type="PANTHER" id="PTHR37984">
    <property type="entry name" value="PROTEIN CBG26694"/>
    <property type="match status" value="1"/>
</dbReference>
<dbReference type="OrthoDB" id="422540at2759"/>
<dbReference type="InterPro" id="IPR018061">
    <property type="entry name" value="Retropepsins"/>
</dbReference>
<feature type="domain" description="Peptidase A2" evidence="12">
    <location>
        <begin position="225"/>
        <end position="299"/>
    </location>
</feature>
<evidence type="ECO:0000259" key="13">
    <source>
        <dbReference type="PROSITE" id="PS50878"/>
    </source>
</evidence>
<dbReference type="InterPro" id="IPR000477">
    <property type="entry name" value="RT_dom"/>
</dbReference>
<dbReference type="SUPFAM" id="SSF56672">
    <property type="entry name" value="DNA/RNA polymerases"/>
    <property type="match status" value="1"/>
</dbReference>
<dbReference type="Pfam" id="PF00078">
    <property type="entry name" value="RVT_1"/>
    <property type="match status" value="1"/>
</dbReference>
<dbReference type="GO" id="GO:0004519">
    <property type="term" value="F:endonuclease activity"/>
    <property type="evidence" value="ECO:0007669"/>
    <property type="project" value="UniProtKB-KW"/>
</dbReference>
<evidence type="ECO:0000256" key="11">
    <source>
        <dbReference type="ARBA" id="ARBA00023268"/>
    </source>
</evidence>
<dbReference type="CDD" id="cd09274">
    <property type="entry name" value="RNase_HI_RT_Ty3"/>
    <property type="match status" value="1"/>
</dbReference>
<dbReference type="GO" id="GO:0015074">
    <property type="term" value="P:DNA integration"/>
    <property type="evidence" value="ECO:0007669"/>
    <property type="project" value="UniProtKB-KW"/>
</dbReference>
<evidence type="ECO:0000256" key="3">
    <source>
        <dbReference type="ARBA" id="ARBA00022695"/>
    </source>
</evidence>
<dbReference type="InterPro" id="IPR041588">
    <property type="entry name" value="Integrase_H2C2"/>
</dbReference>
<evidence type="ECO:0000259" key="12">
    <source>
        <dbReference type="PROSITE" id="PS50175"/>
    </source>
</evidence>
<dbReference type="CDD" id="cd06094">
    <property type="entry name" value="RP_Saci_like"/>
    <property type="match status" value="1"/>
</dbReference>
<keyword evidence="11" id="KW-0511">Multifunctional enzyme</keyword>
<evidence type="ECO:0000256" key="1">
    <source>
        <dbReference type="ARBA" id="ARBA00022670"/>
    </source>
</evidence>
<dbReference type="Gene3D" id="3.10.20.370">
    <property type="match status" value="1"/>
</dbReference>
<dbReference type="InterPro" id="IPR021109">
    <property type="entry name" value="Peptidase_aspartic_dom_sf"/>
</dbReference>
<dbReference type="EMBL" id="MRZV01000197">
    <property type="protein sequence ID" value="PIK55880.1"/>
    <property type="molecule type" value="Genomic_DNA"/>
</dbReference>
<keyword evidence="9" id="KW-0229">DNA integration</keyword>
<evidence type="ECO:0000313" key="15">
    <source>
        <dbReference type="Proteomes" id="UP000230750"/>
    </source>
</evidence>
<feature type="domain" description="Reverse transcriptase" evidence="13">
    <location>
        <begin position="408"/>
        <end position="586"/>
    </location>
</feature>
<evidence type="ECO:0000256" key="7">
    <source>
        <dbReference type="ARBA" id="ARBA00022842"/>
    </source>
</evidence>
<dbReference type="PROSITE" id="PS00141">
    <property type="entry name" value="ASP_PROTEASE"/>
    <property type="match status" value="1"/>
</dbReference>
<protein>
    <submittedName>
        <fullName evidence="14">Gag-pol polyprotein</fullName>
    </submittedName>
</protein>
<dbReference type="InterPro" id="IPR041577">
    <property type="entry name" value="RT_RNaseH_2"/>
</dbReference>
<dbReference type="CDD" id="cd01647">
    <property type="entry name" value="RT_LTR"/>
    <property type="match status" value="1"/>
</dbReference>
<dbReference type="GO" id="GO:0003964">
    <property type="term" value="F:RNA-directed DNA polymerase activity"/>
    <property type="evidence" value="ECO:0007669"/>
    <property type="project" value="UniProtKB-KW"/>
</dbReference>
<dbReference type="Pfam" id="PF17919">
    <property type="entry name" value="RT_RNaseH_2"/>
    <property type="match status" value="1"/>
</dbReference>
<sequence>MDPQSANKSAPDVSHVAAVALKLPPYWPNDPAVWFAQVQAQFMTRGITSEQTQFAYIVSALQPEIAQEVRDILMNPPTDTPYSHLKAELIRRTSVSEQKRLHQLLTQEELGDRKPSQLLRRMEQLLGSDKLDETIFKQLFLQRLPHHVQTILASSRDDMKVTQLADLADRIIDVGSTSTVSARFSTVLRHQCPGKRQSQPGIRATTRAGAKNGRLFYIHDRISGIKFLVDTGAEVSVITPSSFDNQRHARSDITLEAVNKSRIPTYGERSLTLNLGLRRTFRFVFVVADLPTPIIGADFLDEFGLVVDVRHQRLLDSTTKLMVNGICAPLHTKSVSPMFSRSPGAGSVKYTEILEEFPDITRPDYRPKAVKHTVTHHIVTTGPPVYARPRRLAADRLKMARSEFEHMQELGIIRPSSSNWSSPLHMVPKSTPGDWRPCGDYRALNAHTVPDRYPIPHIQDFTASLDGKKIFSKIDLVKAYHQIPVEPADIPKTAITTPFGLYEFTRMPFGLRNAAQSFQRLMDEVVRGLPFIFVYIDDMLIASASEEEHKVHLRQLFVRLQEYGIVINPAKCVFGVSSLVFLGHHIDTDGIRPLAEACEGDSRICSTFFYSPAPSVPGTLEFLSTVIPKAAAILAPLTDMLRGQPKRSAKAVEWTEQCISSFERAKEELAHATLLVHPATGLQTSLMVDASDVAVGGVLQQCDDGTWKPIAFFSQRLNPTETRYSTFGREMLAVYLTIRHFRHFLEGREFTVYTDHKPLTYALRSKPDRHSPREIRQLDYISQFTSDIQHVHGVDNTVADALSRLHVDALHTSFTVDFDRIAADQNDDEWEEIQKSPSLTFKQVPRPSSGGMIWCDVSTDHERPYVPKKHRRTVFEALHNMSHPGIRSTQSLITSRFVWPSINKDIRTWARSCLSCQRSKIHRHIKAPIGTYTSPDARFSHIHVT</sequence>
<evidence type="ECO:0000256" key="9">
    <source>
        <dbReference type="ARBA" id="ARBA00022908"/>
    </source>
</evidence>
<keyword evidence="1" id="KW-0645">Protease</keyword>
<dbReference type="InterPro" id="IPR001995">
    <property type="entry name" value="Peptidase_A2_cat"/>
</dbReference>
<dbReference type="Pfam" id="PF00077">
    <property type="entry name" value="RVP"/>
    <property type="match status" value="1"/>
</dbReference>
<dbReference type="Pfam" id="PF17921">
    <property type="entry name" value="Integrase_H2C2"/>
    <property type="match status" value="1"/>
</dbReference>
<evidence type="ECO:0000256" key="8">
    <source>
        <dbReference type="ARBA" id="ARBA00022884"/>
    </source>
</evidence>
<keyword evidence="8" id="KW-0694">RNA-binding</keyword>
<dbReference type="FunFam" id="3.10.20.370:FF:000001">
    <property type="entry name" value="Retrovirus-related Pol polyprotein from transposon 17.6-like protein"/>
    <property type="match status" value="1"/>
</dbReference>
<dbReference type="PANTHER" id="PTHR37984:SF5">
    <property type="entry name" value="PROTEIN NYNRIN-LIKE"/>
    <property type="match status" value="1"/>
</dbReference>
<proteinExistence type="predicted"/>
<evidence type="ECO:0000256" key="6">
    <source>
        <dbReference type="ARBA" id="ARBA00022801"/>
    </source>
</evidence>
<dbReference type="FunFam" id="1.10.340.70:FF:000006">
    <property type="entry name" value="Retrovirus-related Pol polyprotein from transposon 297-like Protein"/>
    <property type="match status" value="1"/>
</dbReference>
<evidence type="ECO:0000256" key="4">
    <source>
        <dbReference type="ARBA" id="ARBA00022722"/>
    </source>
</evidence>
<dbReference type="Gene3D" id="2.40.70.10">
    <property type="entry name" value="Acid Proteases"/>
    <property type="match status" value="1"/>
</dbReference>
<evidence type="ECO:0000256" key="2">
    <source>
        <dbReference type="ARBA" id="ARBA00022679"/>
    </source>
</evidence>
<accession>A0A2G8L6X1</accession>
<dbReference type="InterPro" id="IPR050951">
    <property type="entry name" value="Retrovirus_Pol_polyprotein"/>
</dbReference>
<evidence type="ECO:0000313" key="14">
    <source>
        <dbReference type="EMBL" id="PIK55880.1"/>
    </source>
</evidence>
<keyword evidence="10" id="KW-0695">RNA-directed DNA polymerase</keyword>
<dbReference type="AlphaFoldDB" id="A0A2G8L6X1"/>
<gene>
    <name evidence="14" type="ORF">BSL78_07214</name>
</gene>